<feature type="domain" description="Helicase-associated" evidence="1">
    <location>
        <begin position="151"/>
        <end position="213"/>
    </location>
</feature>
<dbReference type="PANTHER" id="PTHR33418:SF1">
    <property type="entry name" value="HELICASE-ASSOCIATED DOMAIN-CONTAINING PROTEIN"/>
    <property type="match status" value="1"/>
</dbReference>
<feature type="domain" description="Helicase-associated" evidence="1">
    <location>
        <begin position="219"/>
        <end position="281"/>
    </location>
</feature>
<dbReference type="AlphaFoldDB" id="A0A1E7EUT2"/>
<feature type="domain" description="Helicase-associated" evidence="1">
    <location>
        <begin position="12"/>
        <end position="74"/>
    </location>
</feature>
<dbReference type="EMBL" id="KV784375">
    <property type="protein sequence ID" value="OEU09565.1"/>
    <property type="molecule type" value="Genomic_DNA"/>
</dbReference>
<dbReference type="OrthoDB" id="70932at2759"/>
<protein>
    <submittedName>
        <fullName evidence="2">Helicase-associated</fullName>
    </submittedName>
</protein>
<accession>A0A1E7EUT2</accession>
<gene>
    <name evidence="2" type="ORF">FRACYDRAFT_195171</name>
</gene>
<dbReference type="InterPro" id="IPR005114">
    <property type="entry name" value="Helicase_assoc"/>
</dbReference>
<dbReference type="PANTHER" id="PTHR33418">
    <property type="entry name" value="HELICASE-ASSOCIATED"/>
    <property type="match status" value="1"/>
</dbReference>
<keyword evidence="2" id="KW-0547">Nucleotide-binding</keyword>
<dbReference type="Proteomes" id="UP000095751">
    <property type="component" value="Unassembled WGS sequence"/>
</dbReference>
<feature type="domain" description="Helicase-associated" evidence="1">
    <location>
        <begin position="287"/>
        <end position="348"/>
    </location>
</feature>
<evidence type="ECO:0000313" key="2">
    <source>
        <dbReference type="EMBL" id="OEU09565.1"/>
    </source>
</evidence>
<feature type="domain" description="Helicase-associated" evidence="1">
    <location>
        <begin position="85"/>
        <end position="145"/>
    </location>
</feature>
<dbReference type="InParanoid" id="A0A1E7EUT2"/>
<dbReference type="Gene3D" id="6.10.140.530">
    <property type="match status" value="6"/>
</dbReference>
<sequence length="425" mass="50672">MEEIGVVWDIYSKQWQDSFTLLVQYKKKVGNCNVPRDHKEDEKNLGSWLNTQRLNKKKGRLDAKRESELDEIGVVWDVLSHKWHKWETMFALLLQYKEREGDCNVSQNHKEDGENLGQWLNRQRANKKSGTIDAENLQRLDEIGVVWVVLSQRWETMFTLLLQYKEREGDCNASLIHQEDGENLGQWLNHQRVWNQRRKMDGGRKRRLEEMGVSWDLFSQKWDKNFNLLVQYKEREGDCNVPQSHKEDGENLGKWLTTRRMDKKKGKLDAEKQILLEEIGVVWSIRKKWETMFTLLLQYKEREGDCNASQLHQEDGENLGQWLNQQRVENQRRKMDGGRKRRLEEMGVSWDLFSQKWDKNFNLLVQYKEREGDCNVPQSHKEDGENLGIWLTTRRMDKKKGTLDAEKQILLEEIGVVWSIRKQKI</sequence>
<reference evidence="2 3" key="1">
    <citation type="submission" date="2016-09" db="EMBL/GenBank/DDBJ databases">
        <title>Extensive genetic diversity and differential bi-allelic expression allows diatom success in the polar Southern Ocean.</title>
        <authorList>
            <consortium name="DOE Joint Genome Institute"/>
            <person name="Mock T."/>
            <person name="Otillar R.P."/>
            <person name="Strauss J."/>
            <person name="Dupont C."/>
            <person name="Frickenhaus S."/>
            <person name="Maumus F."/>
            <person name="Mcmullan M."/>
            <person name="Sanges R."/>
            <person name="Schmutz J."/>
            <person name="Toseland A."/>
            <person name="Valas R."/>
            <person name="Veluchamy A."/>
            <person name="Ward B.J."/>
            <person name="Allen A."/>
            <person name="Barry K."/>
            <person name="Falciatore A."/>
            <person name="Ferrante M."/>
            <person name="Fortunato A.E."/>
            <person name="Gloeckner G."/>
            <person name="Gruber A."/>
            <person name="Hipkin R."/>
            <person name="Janech M."/>
            <person name="Kroth P."/>
            <person name="Leese F."/>
            <person name="Lindquist E."/>
            <person name="Lyon B.R."/>
            <person name="Martin J."/>
            <person name="Mayer C."/>
            <person name="Parker M."/>
            <person name="Quesneville H."/>
            <person name="Raymond J."/>
            <person name="Uhlig C."/>
            <person name="Valentin K.U."/>
            <person name="Worden A.Z."/>
            <person name="Armbrust E.V."/>
            <person name="Bowler C."/>
            <person name="Green B."/>
            <person name="Moulton V."/>
            <person name="Van Oosterhout C."/>
            <person name="Grigoriev I."/>
        </authorList>
    </citation>
    <scope>NUCLEOTIDE SEQUENCE [LARGE SCALE GENOMIC DNA]</scope>
    <source>
        <strain evidence="2 3">CCMP1102</strain>
    </source>
</reference>
<keyword evidence="3" id="KW-1185">Reference proteome</keyword>
<dbReference type="Pfam" id="PF03457">
    <property type="entry name" value="HA"/>
    <property type="match status" value="6"/>
</dbReference>
<organism evidence="2 3">
    <name type="scientific">Fragilariopsis cylindrus CCMP1102</name>
    <dbReference type="NCBI Taxonomy" id="635003"/>
    <lineage>
        <taxon>Eukaryota</taxon>
        <taxon>Sar</taxon>
        <taxon>Stramenopiles</taxon>
        <taxon>Ochrophyta</taxon>
        <taxon>Bacillariophyta</taxon>
        <taxon>Bacillariophyceae</taxon>
        <taxon>Bacillariophycidae</taxon>
        <taxon>Bacillariales</taxon>
        <taxon>Bacillariaceae</taxon>
        <taxon>Fragilariopsis</taxon>
    </lineage>
</organism>
<feature type="domain" description="Helicase-associated" evidence="1">
    <location>
        <begin position="354"/>
        <end position="416"/>
    </location>
</feature>
<evidence type="ECO:0000259" key="1">
    <source>
        <dbReference type="Pfam" id="PF03457"/>
    </source>
</evidence>
<keyword evidence="2" id="KW-0067">ATP-binding</keyword>
<dbReference type="GO" id="GO:0004386">
    <property type="term" value="F:helicase activity"/>
    <property type="evidence" value="ECO:0007669"/>
    <property type="project" value="UniProtKB-KW"/>
</dbReference>
<keyword evidence="2" id="KW-0378">Hydrolase</keyword>
<keyword evidence="2" id="KW-0347">Helicase</keyword>
<name>A0A1E7EUT2_9STRA</name>
<dbReference type="KEGG" id="fcy:FRACYDRAFT_195171"/>
<evidence type="ECO:0000313" key="3">
    <source>
        <dbReference type="Proteomes" id="UP000095751"/>
    </source>
</evidence>
<proteinExistence type="predicted"/>